<sequence>MPDMFPGMNPYLEHPDLWPEIHPQFVTALANLLQKEVSERYSILIRKRVYRVSGEDSLVVGQLAHDCSPNSPPTNDVAASHQQPIPTYIAVPQTIQEDYIEILDCQIGRTVTIIEVLTPQKKRPGRGRENYEQRCEAIFGSDTHFVEIDLLRGWEPISAYAAGNVDYRVLVSRSDQRPKADLYAWQVNAPIPPLKLPLSYPQDDVGAQAYCTVDLKRALDEACLRSPCYFSIDYERSPIPPLPPEETIWLTTLLERSSLRPSHQSINRYDQGKLTKQSAHL</sequence>
<organism evidence="1 2">
    <name type="scientific">Adonisia turfae CCMR0082</name>
    <dbReference type="NCBI Taxonomy" id="2304604"/>
    <lineage>
        <taxon>Bacteria</taxon>
        <taxon>Bacillati</taxon>
        <taxon>Cyanobacteriota</taxon>
        <taxon>Adonisia</taxon>
        <taxon>Adonisia turfae</taxon>
    </lineage>
</organism>
<reference evidence="1 2" key="1">
    <citation type="journal article" date="2020" name="Microb. Ecol.">
        <title>Ecogenomics of the Marine Benthic Filamentous Cyanobacterium Adonisia.</title>
        <authorList>
            <person name="Walter J.M."/>
            <person name="Coutinho F.H."/>
            <person name="Leomil L."/>
            <person name="Hargreaves P.I."/>
            <person name="Campeao M.E."/>
            <person name="Vieira V.V."/>
            <person name="Silva B.S."/>
            <person name="Fistarol G.O."/>
            <person name="Salomon P.S."/>
            <person name="Sawabe T."/>
            <person name="Mino S."/>
            <person name="Hosokawa M."/>
            <person name="Miyashita H."/>
            <person name="Maruyama F."/>
            <person name="van Verk M.C."/>
            <person name="Dutilh B.E."/>
            <person name="Thompson C.C."/>
            <person name="Thompson F.L."/>
        </authorList>
    </citation>
    <scope>NUCLEOTIDE SEQUENCE [LARGE SCALE GENOMIC DNA]</scope>
    <source>
        <strain evidence="1 2">CCMR0082</strain>
    </source>
</reference>
<gene>
    <name evidence="1" type="ORF">D0962_08330</name>
</gene>
<dbReference type="Proteomes" id="UP000473574">
    <property type="component" value="Unassembled WGS sequence"/>
</dbReference>
<comment type="caution">
    <text evidence="1">The sequence shown here is derived from an EMBL/GenBank/DDBJ whole genome shotgun (WGS) entry which is preliminary data.</text>
</comment>
<dbReference type="Pfam" id="PF13267">
    <property type="entry name" value="DUF4058"/>
    <property type="match status" value="1"/>
</dbReference>
<dbReference type="AlphaFoldDB" id="A0A6M0S311"/>
<evidence type="ECO:0000313" key="1">
    <source>
        <dbReference type="EMBL" id="NEZ62786.1"/>
    </source>
</evidence>
<dbReference type="EMBL" id="QZCE01000001">
    <property type="protein sequence ID" value="NEZ62786.1"/>
    <property type="molecule type" value="Genomic_DNA"/>
</dbReference>
<dbReference type="InterPro" id="IPR025132">
    <property type="entry name" value="DUF4058"/>
</dbReference>
<accession>A0A6M0S311</accession>
<proteinExistence type="predicted"/>
<protein>
    <submittedName>
        <fullName evidence="1">DUF4058 family protein</fullName>
    </submittedName>
</protein>
<name>A0A6M0S311_9CYAN</name>
<dbReference type="RefSeq" id="WP_163661477.1">
    <property type="nucleotide sequence ID" value="NZ_QZCE01000001.1"/>
</dbReference>
<evidence type="ECO:0000313" key="2">
    <source>
        <dbReference type="Proteomes" id="UP000473574"/>
    </source>
</evidence>